<dbReference type="InterPro" id="IPR009333">
    <property type="entry name" value="DUF992"/>
</dbReference>
<sequence>MQTIRLLCALCVSALISVVATPAQGEMFRAGRLLCSSSPRIGFLVGSTQSLRCVFYRRGSSDRYIYAGRIRRVGLDLGVTGSGVLSWAVFAKNSRIGPGTMRGSYVGASGNVALGPGFGANVLIGGSRRSVVLQPLSTERAIGVNLAATVTHLTLGERGRQ</sequence>
<gene>
    <name evidence="2" type="ORF">CQ12_16070</name>
</gene>
<dbReference type="STRING" id="280332.CQ12_16070"/>
<name>A0A0R3MDW8_9BRAD</name>
<dbReference type="EMBL" id="LLXZ01000003">
    <property type="protein sequence ID" value="KRR15302.1"/>
    <property type="molecule type" value="Genomic_DNA"/>
</dbReference>
<evidence type="ECO:0000313" key="3">
    <source>
        <dbReference type="Proteomes" id="UP000050863"/>
    </source>
</evidence>
<evidence type="ECO:0000313" key="2">
    <source>
        <dbReference type="EMBL" id="KRR15302.1"/>
    </source>
</evidence>
<proteinExistence type="predicted"/>
<comment type="caution">
    <text evidence="2">The sequence shown here is derived from an EMBL/GenBank/DDBJ whole genome shotgun (WGS) entry which is preliminary data.</text>
</comment>
<dbReference type="Pfam" id="PF06186">
    <property type="entry name" value="DUF992"/>
    <property type="match status" value="1"/>
</dbReference>
<evidence type="ECO:0008006" key="4">
    <source>
        <dbReference type="Google" id="ProtNLM"/>
    </source>
</evidence>
<keyword evidence="1" id="KW-0732">Signal</keyword>
<reference evidence="2 3" key="1">
    <citation type="submission" date="2014-03" db="EMBL/GenBank/DDBJ databases">
        <title>Bradyrhizobium valentinum sp. nov., isolated from effective nodules of Lupinus mariae-josephae, a lupine endemic of basic-lime soils in Eastern Spain.</title>
        <authorList>
            <person name="Duran D."/>
            <person name="Rey L."/>
            <person name="Navarro A."/>
            <person name="Busquets A."/>
            <person name="Imperial J."/>
            <person name="Ruiz-Argueso T."/>
        </authorList>
    </citation>
    <scope>NUCLEOTIDE SEQUENCE [LARGE SCALE GENOMIC DNA]</scope>
    <source>
        <strain evidence="2 3">PAC68</strain>
    </source>
</reference>
<evidence type="ECO:0000256" key="1">
    <source>
        <dbReference type="SAM" id="SignalP"/>
    </source>
</evidence>
<dbReference type="RefSeq" id="WP_057833414.1">
    <property type="nucleotide sequence ID" value="NZ_LLXZ01000003.1"/>
</dbReference>
<feature type="chain" id="PRO_5006443988" description="DUF992 domain-containing protein" evidence="1">
    <location>
        <begin position="26"/>
        <end position="161"/>
    </location>
</feature>
<accession>A0A0R3MDW8</accession>
<dbReference type="Proteomes" id="UP000050863">
    <property type="component" value="Unassembled WGS sequence"/>
</dbReference>
<dbReference type="OrthoDB" id="7362478at2"/>
<keyword evidence="3" id="KW-1185">Reference proteome</keyword>
<dbReference type="AlphaFoldDB" id="A0A0R3MDW8"/>
<feature type="signal peptide" evidence="1">
    <location>
        <begin position="1"/>
        <end position="25"/>
    </location>
</feature>
<organism evidence="2 3">
    <name type="scientific">Bradyrhizobium jicamae</name>
    <dbReference type="NCBI Taxonomy" id="280332"/>
    <lineage>
        <taxon>Bacteria</taxon>
        <taxon>Pseudomonadati</taxon>
        <taxon>Pseudomonadota</taxon>
        <taxon>Alphaproteobacteria</taxon>
        <taxon>Hyphomicrobiales</taxon>
        <taxon>Nitrobacteraceae</taxon>
        <taxon>Bradyrhizobium</taxon>
    </lineage>
</organism>
<protein>
    <recommendedName>
        <fullName evidence="4">DUF992 domain-containing protein</fullName>
    </recommendedName>
</protein>